<reference evidence="1 2" key="1">
    <citation type="journal article" date="2020" name="Cell">
        <title>Large-Scale Comparative Analyses of Tick Genomes Elucidate Their Genetic Diversity and Vector Capacities.</title>
        <authorList>
            <consortium name="Tick Genome and Microbiome Consortium (TIGMIC)"/>
            <person name="Jia N."/>
            <person name="Wang J."/>
            <person name="Shi W."/>
            <person name="Du L."/>
            <person name="Sun Y."/>
            <person name="Zhan W."/>
            <person name="Jiang J.F."/>
            <person name="Wang Q."/>
            <person name="Zhang B."/>
            <person name="Ji P."/>
            <person name="Bell-Sakyi L."/>
            <person name="Cui X.M."/>
            <person name="Yuan T.T."/>
            <person name="Jiang B.G."/>
            <person name="Yang W.F."/>
            <person name="Lam T.T."/>
            <person name="Chang Q.C."/>
            <person name="Ding S.J."/>
            <person name="Wang X.J."/>
            <person name="Zhu J.G."/>
            <person name="Ruan X.D."/>
            <person name="Zhao L."/>
            <person name="Wei J.T."/>
            <person name="Ye R.Z."/>
            <person name="Que T.C."/>
            <person name="Du C.H."/>
            <person name="Zhou Y.H."/>
            <person name="Cheng J.X."/>
            <person name="Dai P.F."/>
            <person name="Guo W.B."/>
            <person name="Han X.H."/>
            <person name="Huang E.J."/>
            <person name="Li L.F."/>
            <person name="Wei W."/>
            <person name="Gao Y.C."/>
            <person name="Liu J.Z."/>
            <person name="Shao H.Z."/>
            <person name="Wang X."/>
            <person name="Wang C.C."/>
            <person name="Yang T.C."/>
            <person name="Huo Q.B."/>
            <person name="Li W."/>
            <person name="Chen H.Y."/>
            <person name="Chen S.E."/>
            <person name="Zhou L.G."/>
            <person name="Ni X.B."/>
            <person name="Tian J.H."/>
            <person name="Sheng Y."/>
            <person name="Liu T."/>
            <person name="Pan Y.S."/>
            <person name="Xia L.Y."/>
            <person name="Li J."/>
            <person name="Zhao F."/>
            <person name="Cao W.C."/>
        </authorList>
    </citation>
    <scope>NUCLEOTIDE SEQUENCE [LARGE SCALE GENOMIC DNA]</scope>
    <source>
        <strain evidence="1">Iper-2018</strain>
    </source>
</reference>
<evidence type="ECO:0000313" key="2">
    <source>
        <dbReference type="Proteomes" id="UP000805193"/>
    </source>
</evidence>
<comment type="caution">
    <text evidence="1">The sequence shown here is derived from an EMBL/GenBank/DDBJ whole genome shotgun (WGS) entry which is preliminary data.</text>
</comment>
<gene>
    <name evidence="1" type="ORF">HPB47_007286</name>
</gene>
<accession>A0AC60P8C8</accession>
<evidence type="ECO:0000313" key="1">
    <source>
        <dbReference type="EMBL" id="KAG0415561.1"/>
    </source>
</evidence>
<sequence length="577" mass="64635">MDMVRIGNPNLRIINTRRMGRSQAILVTLGTERAPDYFVYRSMITKFYIYRERKQACTACRQVGYRADACPKGPSKLCPNCGEEHEIEQAEPSMDDKEGTTEGYAAAVNRNKESNTNQKKIHSALRKPEPVTTPKRGTNGERDERPTVVEESTCSQQVEIAEPAVDTEEENKRRKLRRIEPTTEEKILKEALSDMAENLTDFSHQVEDHTDRVPEVFTEVAQIAISNPTIILGDFNAYSTIWGYRTDSKKGKAINKQVTLKDMVLLNDVTNPTRMGEDNPDIDHPIDESEVRAAMQNLRPNSAPGADKVSNKALRNLDDESVTAITEYFNEIWETGERVELQYGQVLPPKWDISKEWLKRIVIKPVPRNMDPRHNDGRREAQTQALNKIHNGDPTVYHTDASPYPGQPKKYVITAFNLEHSHVASVAAHNIDEAEEAVVALSMIAKAKTANDTTITTDSRTATVNYLRCRIGTPARKLLSSFISPTGDSKLKVIWVPAHSSHSGNEAAHSMASRALSNRDDVATGWTGSGEHNYAAPPSEYFNTSFSKATIAYRDKEEHSQPHTRSSTTNKHAHGED</sequence>
<proteinExistence type="predicted"/>
<protein>
    <submittedName>
        <fullName evidence="1">Uncharacterized protein</fullName>
    </submittedName>
</protein>
<keyword evidence="2" id="KW-1185">Reference proteome</keyword>
<organism evidence="1 2">
    <name type="scientific">Ixodes persulcatus</name>
    <name type="common">Taiga tick</name>
    <dbReference type="NCBI Taxonomy" id="34615"/>
    <lineage>
        <taxon>Eukaryota</taxon>
        <taxon>Metazoa</taxon>
        <taxon>Ecdysozoa</taxon>
        <taxon>Arthropoda</taxon>
        <taxon>Chelicerata</taxon>
        <taxon>Arachnida</taxon>
        <taxon>Acari</taxon>
        <taxon>Parasitiformes</taxon>
        <taxon>Ixodida</taxon>
        <taxon>Ixodoidea</taxon>
        <taxon>Ixodidae</taxon>
        <taxon>Ixodinae</taxon>
        <taxon>Ixodes</taxon>
    </lineage>
</organism>
<dbReference type="Proteomes" id="UP000805193">
    <property type="component" value="Unassembled WGS sequence"/>
</dbReference>
<name>A0AC60P8C8_IXOPE</name>
<dbReference type="EMBL" id="JABSTQ010011056">
    <property type="protein sequence ID" value="KAG0415561.1"/>
    <property type="molecule type" value="Genomic_DNA"/>
</dbReference>